<reference evidence="1 2" key="1">
    <citation type="journal article" date="2012" name="BMC Genomics">
        <title>Tools to kill: Genome of one of the most destructive plant pathogenic fungi Macrophomina phaseolina.</title>
        <authorList>
            <person name="Islam M.S."/>
            <person name="Haque M.S."/>
            <person name="Islam M.M."/>
            <person name="Emdad E.M."/>
            <person name="Halim A."/>
            <person name="Hossen Q.M.M."/>
            <person name="Hossain M.Z."/>
            <person name="Ahmed B."/>
            <person name="Rahim S."/>
            <person name="Rahman M.S."/>
            <person name="Alam M.M."/>
            <person name="Hou S."/>
            <person name="Wan X."/>
            <person name="Saito J.A."/>
            <person name="Alam M."/>
        </authorList>
    </citation>
    <scope>NUCLEOTIDE SEQUENCE [LARGE SCALE GENOMIC DNA]</scope>
    <source>
        <strain evidence="1 2">MS6</strain>
    </source>
</reference>
<comment type="caution">
    <text evidence="1">The sequence shown here is derived from an EMBL/GenBank/DDBJ whole genome shotgun (WGS) entry which is preliminary data.</text>
</comment>
<evidence type="ECO:0000313" key="2">
    <source>
        <dbReference type="Proteomes" id="UP000007129"/>
    </source>
</evidence>
<dbReference type="HOGENOM" id="CLU_1461573_0_0_1"/>
<proteinExistence type="predicted"/>
<name>K2SIW1_MACPH</name>
<evidence type="ECO:0000313" key="1">
    <source>
        <dbReference type="EMBL" id="EKG22399.1"/>
    </source>
</evidence>
<sequence>MHSESDSPVACVEIPVGLGYIPRSWLPQAFPPLSLNMSITHHSKPAELWLISSHEYDQAFDDNRRVSLSSFVRRATDETGICDQRFHVSPQHGHHVRSGRLAVARYVHERHVVIQACPKYPLRQALFRVRLSVRFDGRSDCAAHGVSSKASYVGAVAAYYAHQARDAEMGRAVDQEQCAVVPSVS</sequence>
<dbReference type="EMBL" id="AHHD01000010">
    <property type="protein sequence ID" value="EKG22399.1"/>
    <property type="molecule type" value="Genomic_DNA"/>
</dbReference>
<protein>
    <submittedName>
        <fullName evidence="1">Uncharacterized protein</fullName>
    </submittedName>
</protein>
<dbReference type="AlphaFoldDB" id="K2SIW1"/>
<dbReference type="InParanoid" id="K2SIW1"/>
<dbReference type="Proteomes" id="UP000007129">
    <property type="component" value="Unassembled WGS sequence"/>
</dbReference>
<organism evidence="1 2">
    <name type="scientific">Macrophomina phaseolina (strain MS6)</name>
    <name type="common">Charcoal rot fungus</name>
    <dbReference type="NCBI Taxonomy" id="1126212"/>
    <lineage>
        <taxon>Eukaryota</taxon>
        <taxon>Fungi</taxon>
        <taxon>Dikarya</taxon>
        <taxon>Ascomycota</taxon>
        <taxon>Pezizomycotina</taxon>
        <taxon>Dothideomycetes</taxon>
        <taxon>Dothideomycetes incertae sedis</taxon>
        <taxon>Botryosphaeriales</taxon>
        <taxon>Botryosphaeriaceae</taxon>
        <taxon>Macrophomina</taxon>
    </lineage>
</organism>
<accession>K2SIW1</accession>
<gene>
    <name evidence="1" type="ORF">MPH_00261</name>
</gene>
<dbReference type="VEuPathDB" id="FungiDB:MPH_00261"/>